<dbReference type="PANTHER" id="PTHR40626">
    <property type="entry name" value="MIP31509P"/>
    <property type="match status" value="1"/>
</dbReference>
<feature type="domain" description="C2H2-type" evidence="9">
    <location>
        <begin position="625"/>
        <end position="654"/>
    </location>
</feature>
<keyword evidence="5" id="KW-0862">Zinc</keyword>
<dbReference type="RefSeq" id="XP_043058838.1">
    <property type="nucleotide sequence ID" value="XM_043204810.1"/>
</dbReference>
<evidence type="ECO:0000256" key="1">
    <source>
        <dbReference type="ARBA" id="ARBA00004123"/>
    </source>
</evidence>
<accession>A0AAN6I5H8</accession>
<feature type="domain" description="C2H2-type" evidence="9">
    <location>
        <begin position="597"/>
        <end position="624"/>
    </location>
</feature>
<dbReference type="EMBL" id="JAHLUX010000008">
    <property type="protein sequence ID" value="KAG7817409.1"/>
    <property type="molecule type" value="Genomic_DNA"/>
</dbReference>
<dbReference type="PANTHER" id="PTHR40626:SF11">
    <property type="entry name" value="ZINC FINGER PROTEIN YPR022C"/>
    <property type="match status" value="1"/>
</dbReference>
<dbReference type="PROSITE" id="PS00028">
    <property type="entry name" value="ZINC_FINGER_C2H2_1"/>
    <property type="match status" value="3"/>
</dbReference>
<protein>
    <recommendedName>
        <fullName evidence="9">C2H2-type domain-containing protein</fullName>
    </recommendedName>
</protein>
<dbReference type="GO" id="GO:0000785">
    <property type="term" value="C:chromatin"/>
    <property type="evidence" value="ECO:0007669"/>
    <property type="project" value="TreeGrafter"/>
</dbReference>
<comment type="caution">
    <text evidence="10">The sequence shown here is derived from an EMBL/GenBank/DDBJ whole genome shotgun (WGS) entry which is preliminary data.</text>
</comment>
<feature type="domain" description="C2H2-type" evidence="9">
    <location>
        <begin position="894"/>
        <end position="921"/>
    </location>
</feature>
<keyword evidence="2" id="KW-0479">Metal-binding</keyword>
<feature type="region of interest" description="Disordered" evidence="8">
    <location>
        <begin position="764"/>
        <end position="844"/>
    </location>
</feature>
<evidence type="ECO:0000256" key="4">
    <source>
        <dbReference type="ARBA" id="ARBA00022771"/>
    </source>
</evidence>
<evidence type="ECO:0000256" key="6">
    <source>
        <dbReference type="ARBA" id="ARBA00023242"/>
    </source>
</evidence>
<dbReference type="InterPro" id="IPR051059">
    <property type="entry name" value="VerF-like"/>
</dbReference>
<dbReference type="Gene3D" id="3.80.10.10">
    <property type="entry name" value="Ribonuclease Inhibitor"/>
    <property type="match status" value="1"/>
</dbReference>
<feature type="compositionally biased region" description="Basic and acidic residues" evidence="8">
    <location>
        <begin position="833"/>
        <end position="844"/>
    </location>
</feature>
<keyword evidence="4 7" id="KW-0863">Zinc-finger</keyword>
<feature type="compositionally biased region" description="Polar residues" evidence="8">
    <location>
        <begin position="712"/>
        <end position="728"/>
    </location>
</feature>
<dbReference type="SMART" id="SM00355">
    <property type="entry name" value="ZnF_C2H2"/>
    <property type="match status" value="5"/>
</dbReference>
<dbReference type="GO" id="GO:0000981">
    <property type="term" value="F:DNA-binding transcription factor activity, RNA polymerase II-specific"/>
    <property type="evidence" value="ECO:0007669"/>
    <property type="project" value="InterPro"/>
</dbReference>
<evidence type="ECO:0000256" key="7">
    <source>
        <dbReference type="PROSITE-ProRule" id="PRU00042"/>
    </source>
</evidence>
<dbReference type="AlphaFoldDB" id="A0AAN6I5H8"/>
<keyword evidence="3" id="KW-0677">Repeat</keyword>
<feature type="compositionally biased region" description="Polar residues" evidence="8">
    <location>
        <begin position="806"/>
        <end position="815"/>
    </location>
</feature>
<reference evidence="10" key="1">
    <citation type="journal article" date="2021" name="G3 (Bethesda)">
        <title>Genomic diversity, chromosomal rearrangements, and interspecies hybridization in the ogataea polymorpha species complex.</title>
        <authorList>
            <person name="Hanson S.J."/>
            <person name="Cinneide E.O."/>
            <person name="Salzberg L.I."/>
            <person name="Wolfe K.H."/>
            <person name="McGowan J."/>
            <person name="Fitzpatrick D.A."/>
            <person name="Matlin K."/>
        </authorList>
    </citation>
    <scope>NUCLEOTIDE SEQUENCE</scope>
    <source>
        <strain evidence="10">61-244</strain>
    </source>
</reference>
<dbReference type="GO" id="GO:0008270">
    <property type="term" value="F:zinc ion binding"/>
    <property type="evidence" value="ECO:0007669"/>
    <property type="project" value="UniProtKB-KW"/>
</dbReference>
<feature type="compositionally biased region" description="Polar residues" evidence="8">
    <location>
        <begin position="765"/>
        <end position="774"/>
    </location>
</feature>
<evidence type="ECO:0000259" key="9">
    <source>
        <dbReference type="PROSITE" id="PS50157"/>
    </source>
</evidence>
<keyword evidence="6" id="KW-0539">Nucleus</keyword>
<evidence type="ECO:0000313" key="10">
    <source>
        <dbReference type="EMBL" id="KAG7817409.1"/>
    </source>
</evidence>
<feature type="domain" description="C2H2-type" evidence="9">
    <location>
        <begin position="1032"/>
        <end position="1059"/>
    </location>
</feature>
<dbReference type="SUPFAM" id="SSF57667">
    <property type="entry name" value="beta-beta-alpha zinc fingers"/>
    <property type="match status" value="3"/>
</dbReference>
<evidence type="ECO:0000256" key="2">
    <source>
        <dbReference type="ARBA" id="ARBA00022723"/>
    </source>
</evidence>
<evidence type="ECO:0000256" key="3">
    <source>
        <dbReference type="ARBA" id="ARBA00022737"/>
    </source>
</evidence>
<name>A0AAN6I5H8_PICAN</name>
<dbReference type="PROSITE" id="PS50157">
    <property type="entry name" value="ZINC_FINGER_C2H2_2"/>
    <property type="match status" value="4"/>
</dbReference>
<feature type="compositionally biased region" description="Acidic residues" evidence="8">
    <location>
        <begin position="556"/>
        <end position="566"/>
    </location>
</feature>
<gene>
    <name evidence="10" type="ORF">KL928_004144</name>
</gene>
<dbReference type="GO" id="GO:0000978">
    <property type="term" value="F:RNA polymerase II cis-regulatory region sequence-specific DNA binding"/>
    <property type="evidence" value="ECO:0007669"/>
    <property type="project" value="InterPro"/>
</dbReference>
<evidence type="ECO:0000256" key="8">
    <source>
        <dbReference type="SAM" id="MobiDB-lite"/>
    </source>
</evidence>
<dbReference type="InterPro" id="IPR036236">
    <property type="entry name" value="Znf_C2H2_sf"/>
</dbReference>
<evidence type="ECO:0000313" key="11">
    <source>
        <dbReference type="Proteomes" id="UP001196530"/>
    </source>
</evidence>
<dbReference type="FunFam" id="3.30.160.60:FF:000145">
    <property type="entry name" value="Zinc finger protein 574"/>
    <property type="match status" value="1"/>
</dbReference>
<dbReference type="Pfam" id="PF00096">
    <property type="entry name" value="zf-C2H2"/>
    <property type="match status" value="5"/>
</dbReference>
<dbReference type="GO" id="GO:0005634">
    <property type="term" value="C:nucleus"/>
    <property type="evidence" value="ECO:0007669"/>
    <property type="project" value="UniProtKB-SubCell"/>
</dbReference>
<dbReference type="GeneID" id="66128195"/>
<feature type="region of interest" description="Disordered" evidence="8">
    <location>
        <begin position="712"/>
        <end position="739"/>
    </location>
</feature>
<proteinExistence type="predicted"/>
<dbReference type="InterPro" id="IPR032675">
    <property type="entry name" value="LRR_dom_sf"/>
</dbReference>
<feature type="region of interest" description="Disordered" evidence="8">
    <location>
        <begin position="505"/>
        <end position="571"/>
    </location>
</feature>
<evidence type="ECO:0000256" key="5">
    <source>
        <dbReference type="ARBA" id="ARBA00022833"/>
    </source>
</evidence>
<organism evidence="10 11">
    <name type="scientific">Pichia angusta</name>
    <name type="common">Yeast</name>
    <name type="synonym">Hansenula polymorpha</name>
    <dbReference type="NCBI Taxonomy" id="870730"/>
    <lineage>
        <taxon>Eukaryota</taxon>
        <taxon>Fungi</taxon>
        <taxon>Dikarya</taxon>
        <taxon>Ascomycota</taxon>
        <taxon>Saccharomycotina</taxon>
        <taxon>Pichiomycetes</taxon>
        <taxon>Pichiales</taxon>
        <taxon>Pichiaceae</taxon>
        <taxon>Ogataea</taxon>
    </lineage>
</organism>
<dbReference type="Gene3D" id="3.30.160.60">
    <property type="entry name" value="Classic Zinc Finger"/>
    <property type="match status" value="4"/>
</dbReference>
<dbReference type="SUPFAM" id="SSF52058">
    <property type="entry name" value="L domain-like"/>
    <property type="match status" value="1"/>
</dbReference>
<dbReference type="InterPro" id="IPR013087">
    <property type="entry name" value="Znf_C2H2_type"/>
</dbReference>
<feature type="compositionally biased region" description="Basic residues" evidence="8">
    <location>
        <begin position="540"/>
        <end position="552"/>
    </location>
</feature>
<dbReference type="Proteomes" id="UP001196530">
    <property type="component" value="Unassembled WGS sequence"/>
</dbReference>
<comment type="subcellular location">
    <subcellularLocation>
        <location evidence="1">Nucleus</location>
    </subcellularLocation>
</comment>
<sequence length="1091" mass="125943">MYAFTNHKDEPISIASKIMELLPLSIQVLFSLLRGPYEESMIYSMKKSLENISEIRLVDHRDTEDSEIDLRSDAFRILKHFLLKDRRYESFRFEEVYISEFDDIVNLSCWKRLKIDFSKVRQFSHVWHKVSTLVIDSDTNFELVENHDLSSVLKLEIAGPLISFTDIHKILKICTQVRKLVYKDLRLDEVLQEGNILCPNNGQTEFDLLLNNSSSIEFLNELGMRNIKKLNLTMTDEDTKTFDFNQLLASLDSVEAVTVNSLFSLSYLRITVDSTSSEVQYLNFSHCEFENCDFSSLYRLRELILLDCNIDSRQLNTLKNLSKVSSLILINCQIKWNSFWELPPNLASIIIHNNDYETCKDLIFLSQSQQSNTEVNCYKRTLSIDLNSVKFQIHSQLEGVLSMAKLDTVSMVMPQVETADIELASIPNFYGFDFSFFDSGDIQISSMVIKLYSFGNTFHKPRNVPANLRCEYEYYNFNLLDFTPLKRPVDSKLKLEDADINEISDYDSDGQRADNGFYVSSDFSDSESEENRDQNNSRQIRSRRLRAARNHKKPDSEEEVTEDSEEEEKRRSKLINTVISSKNIKPSINPKDPDKPFECEFCSRAFKRKEHLRRHSLTHTNYRPHVCSNCKRGFRRSDNLKNHEKRCLTSGKAGGTGYRLRNDPNRLDAEEIERVKSIEYAKKEKLKKLKEMGRSIKLAEFYESDRYQSPVSQCRSDSLSSISDNMDNQSDEYEEKHDIDSNAFEGDIYRRKSKVFKPARGSLLDSASLQTPPATANEPALQSGDLSTTESSYRVGHTLNPKRPYSSIQSSNPAMLNSLADSDATNDDPNEQMEPKTEDSEKKVLGDDIADEESDDDSIFTNPRIDSSDPIRLSIKQQVSQEFARCELMPNNTYKCSKCFQLFTKRGNLRRHLVIHFNLRPYVCECGKSFKRSDNYKKHASRCKTIICKRQRVGESKETTVRTQSIRCTKTIDPTQAKSNHDLSSLSLLPNSSNPDIGEVNIGKDKLALQNDVSEESDNDNHVSAKANERKFECNFCQKKFKRKYHLNRHLIVHQNNNLRPFSCLRCGTAFKRNDLLEKHILYNKCRQAAT</sequence>